<dbReference type="Gene3D" id="3.30.70.270">
    <property type="match status" value="1"/>
</dbReference>
<sequence length="334" mass="37131">MVVQDIQASDAEDLRWLRFGWLRSIRERTSTFSVVTATLLLYFGVLGVFELFEDDLPLFEQILSGGTILLCLGTFAMVAFFGLELPMWSGLALIAAHALVSVYYLGFSDERQNAIAAFQELPIMAMYFSWFYGARIARTGVLAIVVVVGAATAFGQFSGPGGLLGPVNIVAAALFTWMCLEAGIFMRHRNRLESHSDELTGTLNRRGFEAKTTLEIRRALRHNRPLSVAVLDLDKFKHVNDEAGHAAGDYVLRAVSAHWMSLSRSTDIVGRLGGDEFAMLMPETDVDEARSLMLRLREYTPHPWSWGVAQVRPDDTAASVLARADAAMYDDKRR</sequence>
<keyword evidence="4" id="KW-1185">Reference proteome</keyword>
<keyword evidence="1" id="KW-1133">Transmembrane helix</keyword>
<reference evidence="3 4" key="1">
    <citation type="submission" date="2015-02" db="EMBL/GenBank/DDBJ databases">
        <title>Draft genome sequences of ten Microbacterium spp. with emphasis on heavy metal contaminated environments.</title>
        <authorList>
            <person name="Corretto E."/>
        </authorList>
    </citation>
    <scope>NUCLEOTIDE SEQUENCE [LARGE SCALE GENOMIC DNA]</scope>
    <source>
        <strain evidence="3 4">SA35</strain>
    </source>
</reference>
<dbReference type="OrthoDB" id="23692at2"/>
<feature type="transmembrane region" description="Helical" evidence="1">
    <location>
        <begin position="113"/>
        <end position="132"/>
    </location>
</feature>
<dbReference type="InterPro" id="IPR029787">
    <property type="entry name" value="Nucleotide_cyclase"/>
</dbReference>
<name>A0A0M2HU43_9MICO</name>
<proteinExistence type="predicted"/>
<feature type="domain" description="GGDEF" evidence="2">
    <location>
        <begin position="224"/>
        <end position="334"/>
    </location>
</feature>
<dbReference type="PATRIC" id="fig|273678.4.peg.1202"/>
<feature type="transmembrane region" description="Helical" evidence="1">
    <location>
        <begin position="163"/>
        <end position="186"/>
    </location>
</feature>
<dbReference type="SUPFAM" id="SSF55073">
    <property type="entry name" value="Nucleotide cyclase"/>
    <property type="match status" value="1"/>
</dbReference>
<evidence type="ECO:0000313" key="3">
    <source>
        <dbReference type="EMBL" id="KJL48445.1"/>
    </source>
</evidence>
<keyword evidence="1" id="KW-0472">Membrane</keyword>
<protein>
    <submittedName>
        <fullName evidence="3">Putative diguanylate cyclase AdrA</fullName>
        <ecNumber evidence="3">2.7.7.65</ecNumber>
    </submittedName>
</protein>
<dbReference type="Proteomes" id="UP000033900">
    <property type="component" value="Unassembled WGS sequence"/>
</dbReference>
<dbReference type="RefSeq" id="WP_045256840.1">
    <property type="nucleotide sequence ID" value="NZ_CP158847.1"/>
</dbReference>
<comment type="caution">
    <text evidence="3">The sequence shown here is derived from an EMBL/GenBank/DDBJ whole genome shotgun (WGS) entry which is preliminary data.</text>
</comment>
<dbReference type="PANTHER" id="PTHR45138:SF9">
    <property type="entry name" value="DIGUANYLATE CYCLASE DGCM-RELATED"/>
    <property type="match status" value="1"/>
</dbReference>
<dbReference type="SMART" id="SM00267">
    <property type="entry name" value="GGDEF"/>
    <property type="match status" value="1"/>
</dbReference>
<feature type="transmembrane region" description="Helical" evidence="1">
    <location>
        <begin position="90"/>
        <end position="107"/>
    </location>
</feature>
<gene>
    <name evidence="3" type="primary">adrA</name>
    <name evidence="3" type="ORF">RS84_01205</name>
</gene>
<feature type="transmembrane region" description="Helical" evidence="1">
    <location>
        <begin position="61"/>
        <end position="83"/>
    </location>
</feature>
<dbReference type="CDD" id="cd01949">
    <property type="entry name" value="GGDEF"/>
    <property type="match status" value="1"/>
</dbReference>
<dbReference type="NCBIfam" id="TIGR00254">
    <property type="entry name" value="GGDEF"/>
    <property type="match status" value="1"/>
</dbReference>
<dbReference type="PROSITE" id="PS50887">
    <property type="entry name" value="GGDEF"/>
    <property type="match status" value="1"/>
</dbReference>
<feature type="transmembrane region" description="Helical" evidence="1">
    <location>
        <begin position="139"/>
        <end position="157"/>
    </location>
</feature>
<keyword evidence="1" id="KW-0812">Transmembrane</keyword>
<dbReference type="InterPro" id="IPR000160">
    <property type="entry name" value="GGDEF_dom"/>
</dbReference>
<evidence type="ECO:0000259" key="2">
    <source>
        <dbReference type="PROSITE" id="PS50887"/>
    </source>
</evidence>
<dbReference type="EC" id="2.7.7.65" evidence="3"/>
<keyword evidence="3" id="KW-0808">Transferase</keyword>
<dbReference type="Pfam" id="PF00990">
    <property type="entry name" value="GGDEF"/>
    <property type="match status" value="1"/>
</dbReference>
<dbReference type="AlphaFoldDB" id="A0A0M2HU43"/>
<evidence type="ECO:0000313" key="4">
    <source>
        <dbReference type="Proteomes" id="UP000033900"/>
    </source>
</evidence>
<accession>A0A0M2HU43</accession>
<organism evidence="3 4">
    <name type="scientific">Microbacterium hydrocarbonoxydans</name>
    <dbReference type="NCBI Taxonomy" id="273678"/>
    <lineage>
        <taxon>Bacteria</taxon>
        <taxon>Bacillati</taxon>
        <taxon>Actinomycetota</taxon>
        <taxon>Actinomycetes</taxon>
        <taxon>Micrococcales</taxon>
        <taxon>Microbacteriaceae</taxon>
        <taxon>Microbacterium</taxon>
    </lineage>
</organism>
<keyword evidence="3" id="KW-0548">Nucleotidyltransferase</keyword>
<dbReference type="InterPro" id="IPR043128">
    <property type="entry name" value="Rev_trsase/Diguanyl_cyclase"/>
</dbReference>
<feature type="transmembrane region" description="Helical" evidence="1">
    <location>
        <begin position="31"/>
        <end position="49"/>
    </location>
</feature>
<evidence type="ECO:0000256" key="1">
    <source>
        <dbReference type="SAM" id="Phobius"/>
    </source>
</evidence>
<dbReference type="STRING" id="273678.RS84_01205"/>
<dbReference type="PANTHER" id="PTHR45138">
    <property type="entry name" value="REGULATORY COMPONENTS OF SENSORY TRANSDUCTION SYSTEM"/>
    <property type="match status" value="1"/>
</dbReference>
<dbReference type="EMBL" id="JYJB01000007">
    <property type="protein sequence ID" value="KJL48445.1"/>
    <property type="molecule type" value="Genomic_DNA"/>
</dbReference>
<dbReference type="InterPro" id="IPR050469">
    <property type="entry name" value="Diguanylate_Cyclase"/>
</dbReference>
<dbReference type="GO" id="GO:0052621">
    <property type="term" value="F:diguanylate cyclase activity"/>
    <property type="evidence" value="ECO:0007669"/>
    <property type="project" value="UniProtKB-EC"/>
</dbReference>